<sequence length="374" mass="42168">MGAKYGFLIPDSYVREVPDEVDMNTSSIFWGFSLGVALFSAGKAAQQSHRSWTRSRRITAYVSMLWGVWLSSMVLGVLAWGFQRQYINPSFAFYFCVALFWAIQVQLLLQIIINRLGLLMVVPGQAAKLKWLVFGIIFAVNISVFIIWMPARLQINQTWVHLNNIWDRCEKVIFALVDGVLNGYFIYLVRSRLINNGLTKYIPLYRMNLALIFMSLSLDVVLVGLMSLKSSLVYLSFHPVCYLLKLQIEMKMAELITKIVRSSGGGAGNDDIYYRNSSNNQKSRSDGKSKFSNTLSKGHNSTWRGGNTTQIEVGDRDSDFELEVRDNINPGDLENGIVKTVQTTVASAPAEERDDADAESSSSTRKLHRGVFDH</sequence>
<name>A0A9P8W6Q2_9HYPO</name>
<feature type="transmembrane region" description="Helical" evidence="2">
    <location>
        <begin position="58"/>
        <end position="79"/>
    </location>
</feature>
<feature type="compositionally biased region" description="Polar residues" evidence="1">
    <location>
        <begin position="290"/>
        <end position="311"/>
    </location>
</feature>
<evidence type="ECO:0000256" key="2">
    <source>
        <dbReference type="SAM" id="Phobius"/>
    </source>
</evidence>
<dbReference type="EMBL" id="JAGPYM010000007">
    <property type="protein sequence ID" value="KAH6892443.1"/>
    <property type="molecule type" value="Genomic_DNA"/>
</dbReference>
<dbReference type="PANTHER" id="PTHR35179">
    <property type="entry name" value="PROTEIN CBG02620"/>
    <property type="match status" value="1"/>
</dbReference>
<keyword evidence="4" id="KW-1185">Reference proteome</keyword>
<dbReference type="PANTHER" id="PTHR35179:SF1">
    <property type="entry name" value="INTEGRAL MEMBRANE PROTEIN"/>
    <property type="match status" value="1"/>
</dbReference>
<feature type="compositionally biased region" description="Basic residues" evidence="1">
    <location>
        <begin position="365"/>
        <end position="374"/>
    </location>
</feature>
<dbReference type="Proteomes" id="UP000777438">
    <property type="component" value="Unassembled WGS sequence"/>
</dbReference>
<feature type="transmembrane region" description="Helical" evidence="2">
    <location>
        <begin position="209"/>
        <end position="228"/>
    </location>
</feature>
<dbReference type="AlphaFoldDB" id="A0A9P8W6Q2"/>
<gene>
    <name evidence="3" type="ORF">B0T10DRAFT_458155</name>
</gene>
<comment type="caution">
    <text evidence="3">The sequence shown here is derived from an EMBL/GenBank/DDBJ whole genome shotgun (WGS) entry which is preliminary data.</text>
</comment>
<evidence type="ECO:0000313" key="4">
    <source>
        <dbReference type="Proteomes" id="UP000777438"/>
    </source>
</evidence>
<proteinExistence type="predicted"/>
<accession>A0A9P8W6Q2</accession>
<keyword evidence="2" id="KW-0812">Transmembrane</keyword>
<feature type="transmembrane region" description="Helical" evidence="2">
    <location>
        <begin position="91"/>
        <end position="111"/>
    </location>
</feature>
<feature type="region of interest" description="Disordered" evidence="1">
    <location>
        <begin position="326"/>
        <end position="374"/>
    </location>
</feature>
<keyword evidence="2" id="KW-1133">Transmembrane helix</keyword>
<evidence type="ECO:0000313" key="3">
    <source>
        <dbReference type="EMBL" id="KAH6892443.1"/>
    </source>
</evidence>
<organism evidence="3 4">
    <name type="scientific">Thelonectria olida</name>
    <dbReference type="NCBI Taxonomy" id="1576542"/>
    <lineage>
        <taxon>Eukaryota</taxon>
        <taxon>Fungi</taxon>
        <taxon>Dikarya</taxon>
        <taxon>Ascomycota</taxon>
        <taxon>Pezizomycotina</taxon>
        <taxon>Sordariomycetes</taxon>
        <taxon>Hypocreomycetidae</taxon>
        <taxon>Hypocreales</taxon>
        <taxon>Nectriaceae</taxon>
        <taxon>Thelonectria</taxon>
    </lineage>
</organism>
<feature type="transmembrane region" description="Helical" evidence="2">
    <location>
        <begin position="131"/>
        <end position="151"/>
    </location>
</feature>
<feature type="transmembrane region" description="Helical" evidence="2">
    <location>
        <begin position="28"/>
        <end position="46"/>
    </location>
</feature>
<feature type="transmembrane region" description="Helical" evidence="2">
    <location>
        <begin position="171"/>
        <end position="189"/>
    </location>
</feature>
<keyword evidence="2" id="KW-0472">Membrane</keyword>
<dbReference type="OrthoDB" id="16820at2759"/>
<feature type="region of interest" description="Disordered" evidence="1">
    <location>
        <begin position="271"/>
        <end position="314"/>
    </location>
</feature>
<reference evidence="3 4" key="1">
    <citation type="journal article" date="2021" name="Nat. Commun.">
        <title>Genetic determinants of endophytism in the Arabidopsis root mycobiome.</title>
        <authorList>
            <person name="Mesny F."/>
            <person name="Miyauchi S."/>
            <person name="Thiergart T."/>
            <person name="Pickel B."/>
            <person name="Atanasova L."/>
            <person name="Karlsson M."/>
            <person name="Huettel B."/>
            <person name="Barry K.W."/>
            <person name="Haridas S."/>
            <person name="Chen C."/>
            <person name="Bauer D."/>
            <person name="Andreopoulos W."/>
            <person name="Pangilinan J."/>
            <person name="LaButti K."/>
            <person name="Riley R."/>
            <person name="Lipzen A."/>
            <person name="Clum A."/>
            <person name="Drula E."/>
            <person name="Henrissat B."/>
            <person name="Kohler A."/>
            <person name="Grigoriev I.V."/>
            <person name="Martin F.M."/>
            <person name="Hacquard S."/>
        </authorList>
    </citation>
    <scope>NUCLEOTIDE SEQUENCE [LARGE SCALE GENOMIC DNA]</scope>
    <source>
        <strain evidence="3 4">MPI-CAGE-CH-0241</strain>
    </source>
</reference>
<evidence type="ECO:0000256" key="1">
    <source>
        <dbReference type="SAM" id="MobiDB-lite"/>
    </source>
</evidence>
<protein>
    <submittedName>
        <fullName evidence="3">Uncharacterized protein</fullName>
    </submittedName>
</protein>